<keyword evidence="1" id="KW-0472">Membrane</keyword>
<dbReference type="AlphaFoldDB" id="V7IPJ9"/>
<organism evidence="2 3">
    <name type="scientific">Salmonella enterica subsp. enterica serovar Cubana str. 76814</name>
    <dbReference type="NCBI Taxonomy" id="1192560"/>
    <lineage>
        <taxon>Bacteria</taxon>
        <taxon>Pseudomonadati</taxon>
        <taxon>Pseudomonadota</taxon>
        <taxon>Gammaproteobacteria</taxon>
        <taxon>Enterobacterales</taxon>
        <taxon>Enterobacteriaceae</taxon>
        <taxon>Salmonella</taxon>
    </lineage>
</organism>
<feature type="non-terminal residue" evidence="2">
    <location>
        <position position="1"/>
    </location>
</feature>
<dbReference type="EMBL" id="AZGR01000038">
    <property type="protein sequence ID" value="ETA88105.1"/>
    <property type="molecule type" value="Genomic_DNA"/>
</dbReference>
<accession>V7IPJ9</accession>
<feature type="transmembrane region" description="Helical" evidence="1">
    <location>
        <begin position="50"/>
        <end position="68"/>
    </location>
</feature>
<evidence type="ECO:0000313" key="3">
    <source>
        <dbReference type="Proteomes" id="UP000018534"/>
    </source>
</evidence>
<protein>
    <recommendedName>
        <fullName evidence="4">Elongation factor Tu</fullName>
    </recommendedName>
</protein>
<gene>
    <name evidence="2" type="ORF">A628_01913</name>
</gene>
<dbReference type="Proteomes" id="UP000018534">
    <property type="component" value="Unassembled WGS sequence"/>
</dbReference>
<name>V7IPJ9_SALET</name>
<reference evidence="2 3" key="1">
    <citation type="journal article" date="2014" name="Genome Announc.">
        <title>Whole-Genome Sequencing of Salmonella enterica subsp. enterica Serovar Cubana Strains Isolated from Agricultural Sources.</title>
        <authorList>
            <person name="Benahmed F.H."/>
            <person name="Gopinath G.R."/>
            <person name="Wang H."/>
            <person name="Jean-Gilles Beaubrun J."/>
            <person name="Grim C."/>
            <person name="Cheng C.M."/>
            <person name="McClelland M."/>
            <person name="Ayers S."/>
            <person name="Abbott J."/>
            <person name="Desai P."/>
            <person name="Frye J.G."/>
            <person name="Weinstock G."/>
            <person name="Hammack T.S."/>
            <person name="Hanes D.E."/>
            <person name="Rasmussen M.A."/>
            <person name="Davidson M.K."/>
        </authorList>
    </citation>
    <scope>NUCLEOTIDE SEQUENCE [LARGE SCALE GENOMIC DNA]</scope>
    <source>
        <strain evidence="2">76814</strain>
    </source>
</reference>
<evidence type="ECO:0000313" key="2">
    <source>
        <dbReference type="EMBL" id="ETA88105.1"/>
    </source>
</evidence>
<evidence type="ECO:0000256" key="1">
    <source>
        <dbReference type="SAM" id="Phobius"/>
    </source>
</evidence>
<keyword evidence="1" id="KW-0812">Transmembrane</keyword>
<dbReference type="HOGENOM" id="CLU_2976655_0_0_6"/>
<proteinExistence type="predicted"/>
<sequence length="70" mass="8227">VPLARALLLKFWANYSLISFELKRALRRPFCCLLFSRCYIYLPFLTLLPWRKSLCAIVIITILIYTLCGN</sequence>
<evidence type="ECO:0008006" key="4">
    <source>
        <dbReference type="Google" id="ProtNLM"/>
    </source>
</evidence>
<comment type="caution">
    <text evidence="2">The sequence shown here is derived from an EMBL/GenBank/DDBJ whole genome shotgun (WGS) entry which is preliminary data.</text>
</comment>
<keyword evidence="1" id="KW-1133">Transmembrane helix</keyword>